<keyword evidence="1" id="KW-0472">Membrane</keyword>
<evidence type="ECO:0000259" key="2">
    <source>
        <dbReference type="Pfam" id="PF01757"/>
    </source>
</evidence>
<keyword evidence="1" id="KW-0812">Transmembrane</keyword>
<feature type="transmembrane region" description="Helical" evidence="1">
    <location>
        <begin position="249"/>
        <end position="268"/>
    </location>
</feature>
<protein>
    <recommendedName>
        <fullName evidence="2">Acyltransferase 3 domain-containing protein</fullName>
    </recommendedName>
</protein>
<dbReference type="GeneID" id="73324254"/>
<reference evidence="3 4" key="1">
    <citation type="submission" date="2022-03" db="EMBL/GenBank/DDBJ databases">
        <title>Genome data of Colletotrichum spp.</title>
        <authorList>
            <person name="Utami Y.D."/>
            <person name="Hiruma K."/>
        </authorList>
    </citation>
    <scope>NUCLEOTIDE SEQUENCE [LARGE SCALE GENOMIC DNA]</scope>
    <source>
        <strain evidence="3 4">MAFF 239500</strain>
    </source>
</reference>
<accession>A0AA37L762</accession>
<comment type="caution">
    <text evidence="3">The sequence shown here is derived from an EMBL/GenBank/DDBJ whole genome shotgun (WGS) entry which is preliminary data.</text>
</comment>
<feature type="transmembrane region" description="Helical" evidence="1">
    <location>
        <begin position="138"/>
        <end position="156"/>
    </location>
</feature>
<keyword evidence="4" id="KW-1185">Reference proteome</keyword>
<dbReference type="InterPro" id="IPR002656">
    <property type="entry name" value="Acyl_transf_3_dom"/>
</dbReference>
<dbReference type="InterPro" id="IPR050879">
    <property type="entry name" value="Acyltransferase_3"/>
</dbReference>
<proteinExistence type="predicted"/>
<dbReference type="PANTHER" id="PTHR23028">
    <property type="entry name" value="ACETYLTRANSFERASE"/>
    <property type="match status" value="1"/>
</dbReference>
<feature type="transmembrane region" description="Helical" evidence="1">
    <location>
        <begin position="212"/>
        <end position="229"/>
    </location>
</feature>
<keyword evidence="1" id="KW-1133">Transmembrane helix</keyword>
<feature type="transmembrane region" description="Helical" evidence="1">
    <location>
        <begin position="95"/>
        <end position="118"/>
    </location>
</feature>
<feature type="transmembrane region" description="Helical" evidence="1">
    <location>
        <begin position="63"/>
        <end position="83"/>
    </location>
</feature>
<evidence type="ECO:0000313" key="3">
    <source>
        <dbReference type="EMBL" id="GKT43271.1"/>
    </source>
</evidence>
<dbReference type="RefSeq" id="XP_049125621.1">
    <property type="nucleotide sequence ID" value="XM_049269664.1"/>
</dbReference>
<feature type="domain" description="Acyltransferase 3" evidence="2">
    <location>
        <begin position="50"/>
        <end position="268"/>
    </location>
</feature>
<dbReference type="GO" id="GO:0016747">
    <property type="term" value="F:acyltransferase activity, transferring groups other than amino-acyl groups"/>
    <property type="evidence" value="ECO:0007669"/>
    <property type="project" value="InterPro"/>
</dbReference>
<dbReference type="Pfam" id="PF01757">
    <property type="entry name" value="Acyl_transf_3"/>
    <property type="match status" value="1"/>
</dbReference>
<dbReference type="AlphaFoldDB" id="A0AA37L762"/>
<dbReference type="EMBL" id="BQXU01000007">
    <property type="protein sequence ID" value="GKT43271.1"/>
    <property type="molecule type" value="Genomic_DNA"/>
</dbReference>
<name>A0AA37L762_9PEZI</name>
<organism evidence="3 4">
    <name type="scientific">Colletotrichum spaethianum</name>
    <dbReference type="NCBI Taxonomy" id="700344"/>
    <lineage>
        <taxon>Eukaryota</taxon>
        <taxon>Fungi</taxon>
        <taxon>Dikarya</taxon>
        <taxon>Ascomycota</taxon>
        <taxon>Pezizomycotina</taxon>
        <taxon>Sordariomycetes</taxon>
        <taxon>Hypocreomycetidae</taxon>
        <taxon>Glomerellales</taxon>
        <taxon>Glomerellaceae</taxon>
        <taxon>Colletotrichum</taxon>
        <taxon>Colletotrichum spaethianum species complex</taxon>
    </lineage>
</organism>
<evidence type="ECO:0000313" key="4">
    <source>
        <dbReference type="Proteomes" id="UP001055115"/>
    </source>
</evidence>
<sequence>MPVIPILAVTTIVINKGAYYSAPMRDPSGPVSDDIWSSITFVWRTLFTLITQSTTGTVMPQGWTLYVEYQGSLLVFTCCLAFARVSALVRSPCVLGLLFAFLNLSQWQPCLFLAGMILADIRHVRQKLPPLTGAWRKVADVASWLLFVLALFLGGWPQKGNAYAATGYSWFYWVPTAGIDHTYFFPSISAIALVAALDNLPVLQRALSSRLMLYLGEISFALYLVHISVGRSSITWGLRYQMVDAGYTMGVAWTVTFVIMLFLSIWLADIHWRLCDKKSVQFAHWLSKRLGV</sequence>
<feature type="transmembrane region" description="Helical" evidence="1">
    <location>
        <begin position="183"/>
        <end position="200"/>
    </location>
</feature>
<gene>
    <name evidence="3" type="ORF">ColSpa_03452</name>
</gene>
<dbReference type="Proteomes" id="UP001055115">
    <property type="component" value="Unassembled WGS sequence"/>
</dbReference>
<dbReference type="PANTHER" id="PTHR23028:SF134">
    <property type="entry name" value="PUTATIVE (AFU_ORTHOLOGUE AFUA_4G08520)-RELATED"/>
    <property type="match status" value="1"/>
</dbReference>
<evidence type="ECO:0000256" key="1">
    <source>
        <dbReference type="SAM" id="Phobius"/>
    </source>
</evidence>